<feature type="transmembrane region" description="Helical" evidence="1">
    <location>
        <begin position="255"/>
        <end position="274"/>
    </location>
</feature>
<keyword evidence="1" id="KW-1133">Transmembrane helix</keyword>
<evidence type="ECO:0000259" key="2">
    <source>
        <dbReference type="Pfam" id="PF05569"/>
    </source>
</evidence>
<evidence type="ECO:0000313" key="4">
    <source>
        <dbReference type="Proteomes" id="UP000886879"/>
    </source>
</evidence>
<feature type="transmembrane region" description="Helical" evidence="1">
    <location>
        <begin position="74"/>
        <end position="95"/>
    </location>
</feature>
<dbReference type="Proteomes" id="UP000886879">
    <property type="component" value="Unassembled WGS sequence"/>
</dbReference>
<evidence type="ECO:0000256" key="1">
    <source>
        <dbReference type="SAM" id="Phobius"/>
    </source>
</evidence>
<comment type="caution">
    <text evidence="3">The sequence shown here is derived from an EMBL/GenBank/DDBJ whole genome shotgun (WGS) entry which is preliminary data.</text>
</comment>
<dbReference type="InterPro" id="IPR052173">
    <property type="entry name" value="Beta-lactam_resp_regulator"/>
</dbReference>
<dbReference type="InterPro" id="IPR008756">
    <property type="entry name" value="Peptidase_M56"/>
</dbReference>
<sequence length="489" mass="54914">MFRILIFLVLSLLMAGTVYSRYDALMGNDGIPDLGNHPSYLPYYPAMLLPLFTVMLLVVLTPILGVVRAADLSLSIFGGLFVHISLYYLVLLALMPHLRGRISARTCAMLWVIPNVLYLTTYSTFTPPRPWLIIPLPGHGWTLLLWVWLAGLVGVLAVHIVQHLRFRRRILAPAVPATDPLTRYLWEEALKEAGFRNPKYQLVLSPEVKTPLSIGLLPRCTRVVLPTRSYTREELYWVIRHEVIHLARQDSWSKFFLLFCTAICWFNPLMWVAMKRCAQDLELSCDETVLLFAHQSQRKEYAALLLNTAGDARGFTTCLSASATTLRRRLEQVLSPAARSSGAVVVGVLFFLAAITCGSVTLSYDTAPAAQVLYSAGDTAQYQADGIHLSPPHAQAENTPYTLTDPQAFHDYLSGLSLSRLAGNYNFPDQDFSCFLFGPDNGKLIVISHQVMEVTELGHDSYPTYYHISQEVDWDYLLSLMEASPHSWT</sequence>
<feature type="domain" description="Peptidase M56" evidence="2">
    <location>
        <begin position="141"/>
        <end position="331"/>
    </location>
</feature>
<dbReference type="AlphaFoldDB" id="A0A9D1CHE9"/>
<feature type="transmembrane region" description="Helical" evidence="1">
    <location>
        <begin position="141"/>
        <end position="161"/>
    </location>
</feature>
<dbReference type="Pfam" id="PF05569">
    <property type="entry name" value="Peptidase_M56"/>
    <property type="match status" value="1"/>
</dbReference>
<evidence type="ECO:0000313" key="3">
    <source>
        <dbReference type="EMBL" id="HIQ61218.1"/>
    </source>
</evidence>
<reference evidence="3" key="2">
    <citation type="journal article" date="2021" name="PeerJ">
        <title>Extensive microbial diversity within the chicken gut microbiome revealed by metagenomics and culture.</title>
        <authorList>
            <person name="Gilroy R."/>
            <person name="Ravi A."/>
            <person name="Getino M."/>
            <person name="Pursley I."/>
            <person name="Horton D.L."/>
            <person name="Alikhan N.F."/>
            <person name="Baker D."/>
            <person name="Gharbi K."/>
            <person name="Hall N."/>
            <person name="Watson M."/>
            <person name="Adriaenssens E.M."/>
            <person name="Foster-Nyarko E."/>
            <person name="Jarju S."/>
            <person name="Secka A."/>
            <person name="Antonio M."/>
            <person name="Oren A."/>
            <person name="Chaudhuri R.R."/>
            <person name="La Ragione R."/>
            <person name="Hildebrand F."/>
            <person name="Pallen M.J."/>
        </authorList>
    </citation>
    <scope>NUCLEOTIDE SEQUENCE</scope>
    <source>
        <strain evidence="3">ChiGjej2B2-12916</strain>
    </source>
</reference>
<dbReference type="PANTHER" id="PTHR34978">
    <property type="entry name" value="POSSIBLE SENSOR-TRANSDUCER PROTEIN BLAR"/>
    <property type="match status" value="1"/>
</dbReference>
<proteinExistence type="predicted"/>
<keyword evidence="1" id="KW-0472">Membrane</keyword>
<dbReference type="EMBL" id="DVFO01000065">
    <property type="protein sequence ID" value="HIQ61218.1"/>
    <property type="molecule type" value="Genomic_DNA"/>
</dbReference>
<keyword evidence="1" id="KW-0812">Transmembrane</keyword>
<name>A0A9D1CHE9_9FIRM</name>
<feature type="transmembrane region" description="Helical" evidence="1">
    <location>
        <begin position="343"/>
        <end position="364"/>
    </location>
</feature>
<reference evidence="3" key="1">
    <citation type="submission" date="2020-10" db="EMBL/GenBank/DDBJ databases">
        <authorList>
            <person name="Gilroy R."/>
        </authorList>
    </citation>
    <scope>NUCLEOTIDE SEQUENCE</scope>
    <source>
        <strain evidence="3">ChiGjej2B2-12916</strain>
    </source>
</reference>
<dbReference type="CDD" id="cd07341">
    <property type="entry name" value="M56_BlaR1_MecR1_like"/>
    <property type="match status" value="1"/>
</dbReference>
<protein>
    <submittedName>
        <fullName evidence="3">M56 family metallopeptidase</fullName>
    </submittedName>
</protein>
<feature type="transmembrane region" description="Helical" evidence="1">
    <location>
        <begin position="44"/>
        <end position="67"/>
    </location>
</feature>
<gene>
    <name evidence="3" type="ORF">IAD31_06445</name>
</gene>
<organism evidence="3 4">
    <name type="scientific">Candidatus Enterenecus faecium</name>
    <dbReference type="NCBI Taxonomy" id="2840780"/>
    <lineage>
        <taxon>Bacteria</taxon>
        <taxon>Bacillati</taxon>
        <taxon>Bacillota</taxon>
        <taxon>Clostridia</taxon>
        <taxon>Eubacteriales</taxon>
        <taxon>Candidatus Enterenecus</taxon>
    </lineage>
</organism>
<dbReference type="PANTHER" id="PTHR34978:SF3">
    <property type="entry name" value="SLR0241 PROTEIN"/>
    <property type="match status" value="1"/>
</dbReference>
<accession>A0A9D1CHE9</accession>